<dbReference type="InterPro" id="IPR008311">
    <property type="entry name" value="UCP028101"/>
</dbReference>
<dbReference type="Pfam" id="PF07433">
    <property type="entry name" value="DUF1513"/>
    <property type="match status" value="1"/>
</dbReference>
<organism evidence="1 2">
    <name type="scientific">Parathalassolituus penaei</name>
    <dbReference type="NCBI Taxonomy" id="2997323"/>
    <lineage>
        <taxon>Bacteria</taxon>
        <taxon>Pseudomonadati</taxon>
        <taxon>Pseudomonadota</taxon>
        <taxon>Gammaproteobacteria</taxon>
        <taxon>Oceanospirillales</taxon>
        <taxon>Oceanospirillaceae</taxon>
        <taxon>Parathalassolituus</taxon>
    </lineage>
</organism>
<evidence type="ECO:0000313" key="2">
    <source>
        <dbReference type="Proteomes" id="UP001150830"/>
    </source>
</evidence>
<dbReference type="Proteomes" id="UP001150830">
    <property type="component" value="Unassembled WGS sequence"/>
</dbReference>
<reference evidence="1" key="1">
    <citation type="submission" date="2022-11" db="EMBL/GenBank/DDBJ databases">
        <title>Parathalassolutuus dongxingensis gen. nov., sp. nov., a novel member of family Oceanospirillaceae isolated from a coastal shrimp pond in Guangxi, China.</title>
        <authorList>
            <person name="Chen H."/>
        </authorList>
    </citation>
    <scope>NUCLEOTIDE SEQUENCE</scope>
    <source>
        <strain evidence="1">G-43</strain>
    </source>
</reference>
<proteinExistence type="predicted"/>
<evidence type="ECO:0000313" key="1">
    <source>
        <dbReference type="EMBL" id="MCY0964301.1"/>
    </source>
</evidence>
<dbReference type="InterPro" id="IPR015943">
    <property type="entry name" value="WD40/YVTN_repeat-like_dom_sf"/>
</dbReference>
<dbReference type="RefSeq" id="WP_283172518.1">
    <property type="nucleotide sequence ID" value="NZ_JAPNOA010000016.1"/>
</dbReference>
<gene>
    <name evidence="1" type="ORF">OUO13_03815</name>
</gene>
<dbReference type="InterPro" id="IPR011044">
    <property type="entry name" value="Quino_amine_DH_bsu"/>
</dbReference>
<sequence length="417" mass="45167">MKLPEQAGVVPSSQRRRLLQMIPGGLVAAAVVGANPARALTSATNSHNTTTALPAGWHEAWVSAEGSDAEHFGLGWISPDLQQANSVLAGFRGHGMAQNPQQPAQVVMFSRAPGRELVVVDIHKQSVLKRIDCQPGYHLAGHGCFSADGRLLYSVESNYEKGSGQVVVRDTSSWAIVADYSSGGIGPHEVRLMPDQQTLVIANGGLLTHPDRKEEVLNLDSMDSSLVYMNGATGEILSQWRLPESKASIRHLDVAPDGTVAIATQVQRAAMHNNDLVALGAIHKPGQPLQLLAEPSMVLAQFDDYMGSVVINARERVAGFSSPRGNLVAFWNIDSLELAGYYRFHDVCGLACSRDQKHFVLSNSAGEVRLLDAASLKENRTLRMSWNDRHWDNHMNSLLVPDLHLSFRAAANPVTSA</sequence>
<dbReference type="Gene3D" id="2.130.10.10">
    <property type="entry name" value="YVTN repeat-like/Quinoprotein amine dehydrogenase"/>
    <property type="match status" value="1"/>
</dbReference>
<name>A0A9X3EBW3_9GAMM</name>
<dbReference type="AlphaFoldDB" id="A0A9X3EBW3"/>
<keyword evidence="2" id="KW-1185">Reference proteome</keyword>
<protein>
    <submittedName>
        <fullName evidence="1">DUF1513 domain-containing protein</fullName>
    </submittedName>
</protein>
<comment type="caution">
    <text evidence="1">The sequence shown here is derived from an EMBL/GenBank/DDBJ whole genome shotgun (WGS) entry which is preliminary data.</text>
</comment>
<accession>A0A9X3EBW3</accession>
<dbReference type="SUPFAM" id="SSF50969">
    <property type="entry name" value="YVTN repeat-like/Quinoprotein amine dehydrogenase"/>
    <property type="match status" value="1"/>
</dbReference>
<dbReference type="EMBL" id="JAPNOA010000016">
    <property type="protein sequence ID" value="MCY0964301.1"/>
    <property type="molecule type" value="Genomic_DNA"/>
</dbReference>